<dbReference type="AlphaFoldDB" id="W2NTU1"/>
<proteinExistence type="predicted"/>
<accession>W2NTU1</accession>
<dbReference type="EMBL" id="KI691737">
    <property type="protein sequence ID" value="ETM51915.1"/>
    <property type="molecule type" value="Genomic_DNA"/>
</dbReference>
<reference evidence="2" key="2">
    <citation type="submission" date="2013-11" db="EMBL/GenBank/DDBJ databases">
        <title>The Genome Sequence of Phytophthora parasitica IAC_01/95.</title>
        <authorList>
            <consortium name="The Broad Institute Genomics Platform"/>
            <person name="Russ C."/>
            <person name="Tyler B."/>
            <person name="Panabieres F."/>
            <person name="Shan W."/>
            <person name="Tripathy S."/>
            <person name="Grunwald N."/>
            <person name="Machado M."/>
            <person name="Johnson C.S."/>
            <person name="Arredondo F."/>
            <person name="Hong C."/>
            <person name="Coffey M."/>
            <person name="Young S.K."/>
            <person name="Zeng Q."/>
            <person name="Gargeya S."/>
            <person name="Fitzgerald M."/>
            <person name="Abouelleil A."/>
            <person name="Alvarado L."/>
            <person name="Chapman S.B."/>
            <person name="Gainer-Dewar J."/>
            <person name="Goldberg J."/>
            <person name="Griggs A."/>
            <person name="Gujja S."/>
            <person name="Hansen M."/>
            <person name="Howarth C."/>
            <person name="Imamovic A."/>
            <person name="Ireland A."/>
            <person name="Larimer J."/>
            <person name="McCowan C."/>
            <person name="Murphy C."/>
            <person name="Pearson M."/>
            <person name="Poon T.W."/>
            <person name="Priest M."/>
            <person name="Roberts A."/>
            <person name="Saif S."/>
            <person name="Shea T."/>
            <person name="Sykes S."/>
            <person name="Wortman J."/>
            <person name="Nusbaum C."/>
            <person name="Birren B."/>
        </authorList>
    </citation>
    <scope>NUCLEOTIDE SEQUENCE [LARGE SCALE GENOMIC DNA]</scope>
    <source>
        <strain evidence="2">IAC_01/95</strain>
    </source>
</reference>
<feature type="non-terminal residue" evidence="2">
    <location>
        <position position="1"/>
    </location>
</feature>
<dbReference type="EMBL" id="KI685215">
    <property type="protein sequence ID" value="ETK92198.1"/>
    <property type="molecule type" value="Genomic_DNA"/>
</dbReference>
<reference evidence="1" key="1">
    <citation type="submission" date="2013-11" db="EMBL/GenBank/DDBJ databases">
        <title>The Genome Sequence of Phytophthora parasitica CJ02B3.</title>
        <authorList>
            <consortium name="The Broad Institute Genomics Platform"/>
            <person name="Russ C."/>
            <person name="Tyler B."/>
            <person name="Panabieres F."/>
            <person name="Shan W."/>
            <person name="Tripathy S."/>
            <person name="Grunwald N."/>
            <person name="Machado M."/>
            <person name="Johnson C.S."/>
            <person name="Arredondo F."/>
            <person name="Hong C."/>
            <person name="Coffey M."/>
            <person name="Young S.K."/>
            <person name="Zeng Q."/>
            <person name="Gargeya S."/>
            <person name="Fitzgerald M."/>
            <person name="Abouelleil A."/>
            <person name="Alvarado L."/>
            <person name="Chapman S.B."/>
            <person name="Gainer-Dewar J."/>
            <person name="Goldberg J."/>
            <person name="Griggs A."/>
            <person name="Gujja S."/>
            <person name="Hansen M."/>
            <person name="Howarth C."/>
            <person name="Imamovic A."/>
            <person name="Ireland A."/>
            <person name="Larimer J."/>
            <person name="McCowan C."/>
            <person name="Murphy C."/>
            <person name="Pearson M."/>
            <person name="Poon T.W."/>
            <person name="Priest M."/>
            <person name="Roberts A."/>
            <person name="Saif S."/>
            <person name="Shea T."/>
            <person name="Sykes S."/>
            <person name="Wortman J."/>
            <person name="Nusbaum C."/>
            <person name="Birren B."/>
        </authorList>
    </citation>
    <scope>NUCLEOTIDE SEQUENCE [LARGE SCALE GENOMIC DNA]</scope>
    <source>
        <strain evidence="1">CJ02B3</strain>
    </source>
</reference>
<evidence type="ECO:0000313" key="2">
    <source>
        <dbReference type="EMBL" id="ETM51915.1"/>
    </source>
</evidence>
<dbReference type="Proteomes" id="UP000054532">
    <property type="component" value="Unassembled WGS sequence"/>
</dbReference>
<protein>
    <submittedName>
        <fullName evidence="2">Uncharacterized protein</fullName>
    </submittedName>
</protein>
<dbReference type="Proteomes" id="UP000053236">
    <property type="component" value="Unassembled WGS sequence"/>
</dbReference>
<name>W2NTU1_PHYNI</name>
<feature type="non-terminal residue" evidence="2">
    <location>
        <position position="62"/>
    </location>
</feature>
<evidence type="ECO:0000313" key="1">
    <source>
        <dbReference type="EMBL" id="ETK92198.1"/>
    </source>
</evidence>
<organism evidence="2">
    <name type="scientific">Phytophthora nicotianae</name>
    <name type="common">Potato buckeye rot agent</name>
    <name type="synonym">Phytophthora parasitica</name>
    <dbReference type="NCBI Taxonomy" id="4792"/>
    <lineage>
        <taxon>Eukaryota</taxon>
        <taxon>Sar</taxon>
        <taxon>Stramenopiles</taxon>
        <taxon>Oomycota</taxon>
        <taxon>Peronosporomycetes</taxon>
        <taxon>Peronosporales</taxon>
        <taxon>Peronosporaceae</taxon>
        <taxon>Phytophthora</taxon>
    </lineage>
</organism>
<sequence length="62" mass="6675">CASTNVITKEVCSEFALFLLTKPVDVVESLLFERLPSIGDPLLSFSSISSFPRDHGSATSLT</sequence>
<gene>
    <name evidence="2" type="ORF">L914_04345</name>
    <name evidence="1" type="ORF">L915_04395</name>
</gene>